<organism evidence="1 2">
    <name type="scientific">Vararia minispora EC-137</name>
    <dbReference type="NCBI Taxonomy" id="1314806"/>
    <lineage>
        <taxon>Eukaryota</taxon>
        <taxon>Fungi</taxon>
        <taxon>Dikarya</taxon>
        <taxon>Basidiomycota</taxon>
        <taxon>Agaricomycotina</taxon>
        <taxon>Agaricomycetes</taxon>
        <taxon>Russulales</taxon>
        <taxon>Lachnocladiaceae</taxon>
        <taxon>Vararia</taxon>
    </lineage>
</organism>
<keyword evidence="2" id="KW-1185">Reference proteome</keyword>
<dbReference type="EMBL" id="MU273909">
    <property type="protein sequence ID" value="KAI0027413.1"/>
    <property type="molecule type" value="Genomic_DNA"/>
</dbReference>
<comment type="caution">
    <text evidence="1">The sequence shown here is derived from an EMBL/GenBank/DDBJ whole genome shotgun (WGS) entry which is preliminary data.</text>
</comment>
<sequence length="434" mass="47132">MLSRRPVHCFRPWSRKFISSYLCRTPEPASPELAQLLATHAQHAPQPLTLGSLLSLGRPLTSESILASAQIVQTEMPRRLAMRIRSLEGLPFIVGTNPHIARILEGFRKNFLWSASYPPITNIEENSVFTSQLENLVRDHANDIPTIAKGFQECQRYMSAEAISSFLDAAIRNRIAVRLIAEQHVALTHALNNPDGLQDHLGVIDMNLSPVKMLKMCASFVAELCEASLGASPSLIIDGHTEARFAYVPVHLEYVVTELLKNAFRATVERHHSGSSTSLPPVQVTVSLPSAPPSMSGLAQITSPTRPRMLHIRIRDRGGGVAPVHIPHIFAYSFTTAGRNAVHALADEDELDGPYAAQHVGGGAAVGSDLFGEIAGKGVQTGMGTIAGLGFGLPMSRLYAQYFGGSLELFSLDGWGCDVLLKLRCLDHAEDAEI</sequence>
<gene>
    <name evidence="1" type="ORF">K488DRAFT_61626</name>
</gene>
<name>A0ACB8Q6T2_9AGAM</name>
<evidence type="ECO:0000313" key="2">
    <source>
        <dbReference type="Proteomes" id="UP000814128"/>
    </source>
</evidence>
<accession>A0ACB8Q6T2</accession>
<evidence type="ECO:0000313" key="1">
    <source>
        <dbReference type="EMBL" id="KAI0027413.1"/>
    </source>
</evidence>
<keyword evidence="1" id="KW-0418">Kinase</keyword>
<dbReference type="Proteomes" id="UP000814128">
    <property type="component" value="Unassembled WGS sequence"/>
</dbReference>
<proteinExistence type="predicted"/>
<reference evidence="1" key="1">
    <citation type="submission" date="2021-02" db="EMBL/GenBank/DDBJ databases">
        <authorList>
            <consortium name="DOE Joint Genome Institute"/>
            <person name="Ahrendt S."/>
            <person name="Looney B.P."/>
            <person name="Miyauchi S."/>
            <person name="Morin E."/>
            <person name="Drula E."/>
            <person name="Courty P.E."/>
            <person name="Chicoki N."/>
            <person name="Fauchery L."/>
            <person name="Kohler A."/>
            <person name="Kuo A."/>
            <person name="Labutti K."/>
            <person name="Pangilinan J."/>
            <person name="Lipzen A."/>
            <person name="Riley R."/>
            <person name="Andreopoulos W."/>
            <person name="He G."/>
            <person name="Johnson J."/>
            <person name="Barry K.W."/>
            <person name="Grigoriev I.V."/>
            <person name="Nagy L."/>
            <person name="Hibbett D."/>
            <person name="Henrissat B."/>
            <person name="Matheny P.B."/>
            <person name="Labbe J."/>
            <person name="Martin F."/>
        </authorList>
    </citation>
    <scope>NUCLEOTIDE SEQUENCE</scope>
    <source>
        <strain evidence="1">EC-137</strain>
    </source>
</reference>
<keyword evidence="1" id="KW-0808">Transferase</keyword>
<protein>
    <submittedName>
        <fullName evidence="1">Atypical/PDHK/BCKDK protein kinase</fullName>
    </submittedName>
</protein>
<reference evidence="1" key="2">
    <citation type="journal article" date="2022" name="New Phytol.">
        <title>Evolutionary transition to the ectomycorrhizal habit in the genomes of a hyperdiverse lineage of mushroom-forming fungi.</title>
        <authorList>
            <person name="Looney B."/>
            <person name="Miyauchi S."/>
            <person name="Morin E."/>
            <person name="Drula E."/>
            <person name="Courty P.E."/>
            <person name="Kohler A."/>
            <person name="Kuo A."/>
            <person name="LaButti K."/>
            <person name="Pangilinan J."/>
            <person name="Lipzen A."/>
            <person name="Riley R."/>
            <person name="Andreopoulos W."/>
            <person name="He G."/>
            <person name="Johnson J."/>
            <person name="Nolan M."/>
            <person name="Tritt A."/>
            <person name="Barry K.W."/>
            <person name="Grigoriev I.V."/>
            <person name="Nagy L.G."/>
            <person name="Hibbett D."/>
            <person name="Henrissat B."/>
            <person name="Matheny P.B."/>
            <person name="Labbe J."/>
            <person name="Martin F.M."/>
        </authorList>
    </citation>
    <scope>NUCLEOTIDE SEQUENCE</scope>
    <source>
        <strain evidence="1">EC-137</strain>
    </source>
</reference>